<dbReference type="GO" id="GO:0046872">
    <property type="term" value="F:metal ion binding"/>
    <property type="evidence" value="ECO:0007669"/>
    <property type="project" value="UniProtKB-UniRule"/>
</dbReference>
<evidence type="ECO:0000313" key="8">
    <source>
        <dbReference type="EMBL" id="GEO19981.1"/>
    </source>
</evidence>
<dbReference type="InterPro" id="IPR038987">
    <property type="entry name" value="MoeA-like"/>
</dbReference>
<evidence type="ECO:0000313" key="9">
    <source>
        <dbReference type="Proteomes" id="UP000321301"/>
    </source>
</evidence>
<dbReference type="InterPro" id="IPR005110">
    <property type="entry name" value="MoeA_linker/N"/>
</dbReference>
<keyword evidence="6" id="KW-0479">Metal-binding</keyword>
<evidence type="ECO:0000256" key="3">
    <source>
        <dbReference type="ARBA" id="ARBA00010763"/>
    </source>
</evidence>
<keyword evidence="6 8" id="KW-0808">Transferase</keyword>
<dbReference type="PANTHER" id="PTHR10192:SF5">
    <property type="entry name" value="GEPHYRIN"/>
    <property type="match status" value="1"/>
</dbReference>
<evidence type="ECO:0000259" key="7">
    <source>
        <dbReference type="SMART" id="SM00852"/>
    </source>
</evidence>
<gene>
    <name evidence="8" type="primary">moeA</name>
    <name evidence="8" type="ORF">CQA01_05150</name>
</gene>
<dbReference type="NCBIfam" id="TIGR00177">
    <property type="entry name" value="molyb_syn"/>
    <property type="match status" value="1"/>
</dbReference>
<accession>A0A512C6Z1</accession>
<evidence type="ECO:0000256" key="5">
    <source>
        <dbReference type="ARBA" id="ARBA00047317"/>
    </source>
</evidence>
<dbReference type="Gene3D" id="3.40.980.10">
    <property type="entry name" value="MoaB/Mog-like domain"/>
    <property type="match status" value="1"/>
</dbReference>
<dbReference type="SMART" id="SM00852">
    <property type="entry name" value="MoCF_biosynth"/>
    <property type="match status" value="1"/>
</dbReference>
<dbReference type="SUPFAM" id="SSF53218">
    <property type="entry name" value="Molybdenum cofactor biosynthesis proteins"/>
    <property type="match status" value="1"/>
</dbReference>
<dbReference type="InterPro" id="IPR036135">
    <property type="entry name" value="MoeA_linker/N_sf"/>
</dbReference>
<dbReference type="Pfam" id="PF03453">
    <property type="entry name" value="MoeA_N"/>
    <property type="match status" value="1"/>
</dbReference>
<dbReference type="EMBL" id="BJYV01000001">
    <property type="protein sequence ID" value="GEO19981.1"/>
    <property type="molecule type" value="Genomic_DNA"/>
</dbReference>
<comment type="pathway">
    <text evidence="2 6">Cofactor biosynthesis; molybdopterin biosynthesis.</text>
</comment>
<keyword evidence="4 6" id="KW-0501">Molybdenum cofactor biosynthesis</keyword>
<evidence type="ECO:0000256" key="2">
    <source>
        <dbReference type="ARBA" id="ARBA00005046"/>
    </source>
</evidence>
<comment type="caution">
    <text evidence="8">The sequence shown here is derived from an EMBL/GenBank/DDBJ whole genome shotgun (WGS) entry which is preliminary data.</text>
</comment>
<keyword evidence="6" id="KW-0460">Magnesium</keyword>
<dbReference type="UniPathway" id="UPA00344"/>
<comment type="cofactor">
    <cofactor evidence="6">
        <name>Mg(2+)</name>
        <dbReference type="ChEBI" id="CHEBI:18420"/>
    </cofactor>
</comment>
<dbReference type="Gene3D" id="3.90.105.10">
    <property type="entry name" value="Molybdopterin biosynthesis moea protein, domain 2"/>
    <property type="match status" value="1"/>
</dbReference>
<dbReference type="SUPFAM" id="SSF63882">
    <property type="entry name" value="MoeA N-terminal region -like"/>
    <property type="match status" value="1"/>
</dbReference>
<dbReference type="InterPro" id="IPR036688">
    <property type="entry name" value="MoeA_C_domain_IV_sf"/>
</dbReference>
<organism evidence="8 9">
    <name type="scientific">Cyclobacterium qasimii</name>
    <dbReference type="NCBI Taxonomy" id="1350429"/>
    <lineage>
        <taxon>Bacteria</taxon>
        <taxon>Pseudomonadati</taxon>
        <taxon>Bacteroidota</taxon>
        <taxon>Cytophagia</taxon>
        <taxon>Cytophagales</taxon>
        <taxon>Cyclobacteriaceae</taxon>
        <taxon>Cyclobacterium</taxon>
    </lineage>
</organism>
<dbReference type="InterPro" id="IPR036425">
    <property type="entry name" value="MoaB/Mog-like_dom_sf"/>
</dbReference>
<comment type="similarity">
    <text evidence="3 6">Belongs to the MoeA family.</text>
</comment>
<protein>
    <recommendedName>
        <fullName evidence="6">Molybdopterin molybdenumtransferase</fullName>
        <ecNumber evidence="6">2.10.1.1</ecNumber>
    </recommendedName>
</protein>
<dbReference type="Gene3D" id="2.40.340.10">
    <property type="entry name" value="MoeA, C-terminal, domain IV"/>
    <property type="match status" value="1"/>
</dbReference>
<proteinExistence type="inferred from homology"/>
<sequence>MKSVKEAQDTIIKFSKKGASESIAFEDCLNRMLAEGVFADRDAPPFDRVAMDGIAIQSEQLLKRQRFFIEDIQAAGQEQKKLKNPENCLEVMTGAVLPYNTDCVIPYERITIDNGIAALDSTAHKSFQNIHKKGVDAKKGDQLLPAGTWVHPGVKGVLATTGLTMVKVVKSPTIMICSTGDELVPIENKPLPHQIRRSNVYMLQAALKDLNIEAETTHLPDDKPKLKTAIKELLRDYDVLLFSGAVSKGKYDFLPVVFQELGVQIHIHGVKQKPGKPFLFGSQGEKFVFGFPGNPTSTLVCFHAYFKLWLKQHWGIKDILTFGHLDKDIVFNKPVTNHLLVMTSTEDGKLLAKPIANSGSGDWVHLALADAFLSLPSEQSEFKKGEIFPITYLHKNSF</sequence>
<evidence type="ECO:0000256" key="6">
    <source>
        <dbReference type="RuleBase" id="RU365090"/>
    </source>
</evidence>
<dbReference type="CDD" id="cd00887">
    <property type="entry name" value="MoeA"/>
    <property type="match status" value="1"/>
</dbReference>
<dbReference type="GO" id="GO:0005829">
    <property type="term" value="C:cytosol"/>
    <property type="evidence" value="ECO:0007669"/>
    <property type="project" value="TreeGrafter"/>
</dbReference>
<evidence type="ECO:0000256" key="4">
    <source>
        <dbReference type="ARBA" id="ARBA00023150"/>
    </source>
</evidence>
<feature type="domain" description="MoaB/Mog" evidence="7">
    <location>
        <begin position="175"/>
        <end position="313"/>
    </location>
</feature>
<comment type="function">
    <text evidence="1 6">Catalyzes the insertion of molybdate into adenylated molybdopterin with the concomitant release of AMP.</text>
</comment>
<name>A0A512C6Z1_9BACT</name>
<dbReference type="InterPro" id="IPR001453">
    <property type="entry name" value="MoaB/Mog_dom"/>
</dbReference>
<dbReference type="EC" id="2.10.1.1" evidence="6"/>
<dbReference type="InterPro" id="IPR005111">
    <property type="entry name" value="MoeA_C_domain_IV"/>
</dbReference>
<evidence type="ECO:0000256" key="1">
    <source>
        <dbReference type="ARBA" id="ARBA00002901"/>
    </source>
</evidence>
<dbReference type="GO" id="GO:0061599">
    <property type="term" value="F:molybdopterin molybdotransferase activity"/>
    <property type="evidence" value="ECO:0007669"/>
    <property type="project" value="UniProtKB-UniRule"/>
</dbReference>
<dbReference type="PANTHER" id="PTHR10192">
    <property type="entry name" value="MOLYBDOPTERIN BIOSYNTHESIS PROTEIN"/>
    <property type="match status" value="1"/>
</dbReference>
<dbReference type="GO" id="GO:0006777">
    <property type="term" value="P:Mo-molybdopterin cofactor biosynthetic process"/>
    <property type="evidence" value="ECO:0007669"/>
    <property type="project" value="UniProtKB-UniRule"/>
</dbReference>
<reference evidence="8 9" key="1">
    <citation type="submission" date="2019-07" db="EMBL/GenBank/DDBJ databases">
        <title>Whole genome shotgun sequence of Cyclobacterium qasimii NBRC 106168.</title>
        <authorList>
            <person name="Hosoyama A."/>
            <person name="Uohara A."/>
            <person name="Ohji S."/>
            <person name="Ichikawa N."/>
        </authorList>
    </citation>
    <scope>NUCLEOTIDE SEQUENCE [LARGE SCALE GENOMIC DNA]</scope>
    <source>
        <strain evidence="8 9">NBRC 106168</strain>
    </source>
</reference>
<dbReference type="SUPFAM" id="SSF63867">
    <property type="entry name" value="MoeA C-terminal domain-like"/>
    <property type="match status" value="1"/>
</dbReference>
<dbReference type="Proteomes" id="UP000321301">
    <property type="component" value="Unassembled WGS sequence"/>
</dbReference>
<dbReference type="Gene3D" id="2.170.190.11">
    <property type="entry name" value="Molybdopterin biosynthesis moea protein, domain 3"/>
    <property type="match status" value="1"/>
</dbReference>
<dbReference type="Pfam" id="PF03454">
    <property type="entry name" value="MoeA_C"/>
    <property type="match status" value="1"/>
</dbReference>
<keyword evidence="6" id="KW-0500">Molybdenum</keyword>
<dbReference type="AlphaFoldDB" id="A0A512C6Z1"/>
<dbReference type="Pfam" id="PF00994">
    <property type="entry name" value="MoCF_biosynth"/>
    <property type="match status" value="1"/>
</dbReference>
<keyword evidence="9" id="KW-1185">Reference proteome</keyword>
<comment type="catalytic activity">
    <reaction evidence="5">
        <text>adenylyl-molybdopterin + molybdate = Mo-molybdopterin + AMP + H(+)</text>
        <dbReference type="Rhea" id="RHEA:35047"/>
        <dbReference type="ChEBI" id="CHEBI:15378"/>
        <dbReference type="ChEBI" id="CHEBI:36264"/>
        <dbReference type="ChEBI" id="CHEBI:62727"/>
        <dbReference type="ChEBI" id="CHEBI:71302"/>
        <dbReference type="ChEBI" id="CHEBI:456215"/>
        <dbReference type="EC" id="2.10.1.1"/>
    </reaction>
</comment>
<dbReference type="RefSeq" id="WP_020890101.1">
    <property type="nucleotide sequence ID" value="NZ_BJYV01000001.1"/>
</dbReference>